<name>A0ABC9H6V4_9POAL</name>
<gene>
    <name evidence="5" type="ORF">URODEC1_LOCUS123643</name>
</gene>
<comment type="caution">
    <text evidence="5">The sequence shown here is derived from an EMBL/GenBank/DDBJ whole genome shotgun (WGS) entry which is preliminary data.</text>
</comment>
<feature type="region of interest" description="Disordered" evidence="1">
    <location>
        <begin position="1"/>
        <end position="24"/>
    </location>
</feature>
<dbReference type="PANTHER" id="PTHR32141">
    <property type="match status" value="1"/>
</dbReference>
<evidence type="ECO:0000313" key="5">
    <source>
        <dbReference type="EMBL" id="CAM0150570.1"/>
    </source>
</evidence>
<dbReference type="InterPro" id="IPR032675">
    <property type="entry name" value="LRR_dom_sf"/>
</dbReference>
<dbReference type="InterPro" id="IPR055302">
    <property type="entry name" value="F-box_dom-containing"/>
</dbReference>
<evidence type="ECO:0008006" key="7">
    <source>
        <dbReference type="Google" id="ProtNLM"/>
    </source>
</evidence>
<feature type="domain" description="FBD" evidence="3">
    <location>
        <begin position="369"/>
        <end position="406"/>
    </location>
</feature>
<evidence type="ECO:0000313" key="6">
    <source>
        <dbReference type="Proteomes" id="UP001497457"/>
    </source>
</evidence>
<dbReference type="InterPro" id="IPR006566">
    <property type="entry name" value="FBD"/>
</dbReference>
<feature type="domain" description="F-box/LRR-repeat protein 15/At3g58940/PEG3-like LRR" evidence="4">
    <location>
        <begin position="111"/>
        <end position="347"/>
    </location>
</feature>
<dbReference type="Pfam" id="PF00646">
    <property type="entry name" value="F-box"/>
    <property type="match status" value="1"/>
</dbReference>
<evidence type="ECO:0000259" key="2">
    <source>
        <dbReference type="Pfam" id="PF00646"/>
    </source>
</evidence>
<evidence type="ECO:0000259" key="4">
    <source>
        <dbReference type="Pfam" id="PF24758"/>
    </source>
</evidence>
<dbReference type="Pfam" id="PF08387">
    <property type="entry name" value="FBD"/>
    <property type="match status" value="1"/>
</dbReference>
<sequence>MAMVPRPTRRRRRGRMLEEEEEEGGIDRISGLPDAVLGEIVSLLPTKDGARTQVLSSRWRPLWRSAPLNLNVCSDSVGSNISRILSAHQGPGRRFSVLGCFLSRKCPAATLERWLRRPALNNLQELDFHYGDRFPCLGSPLLPLPPPPPPPPPPASVHRFSSTLRVASFGGCGFPDGNASALHFPLLKKLSLLHVQISESSLHALLAGCPVLQSLVLSFSSGCRRIRIVSRTLRSIGMDTGWGDCRLQQLILEDAPSLERLLCFSYARHMSMDISVISAPKLDILGPLGDDFPRLDFGATIFQGLRLISLITEVPSVKNLALLNGHLSLDMVINFMKCFPCLEKLYIETVLPREKNAWCHKYRNLVGTLDIRLKKIVLLRYRGNKSHVNFAKFFVLNARVLESMVFEKQGGISNEWIEKQHNLLQTRNRASRGAKFDFVYHHCRPGPLGWVGIELAHDMSTADPFVRFRDWSN</sequence>
<dbReference type="SUPFAM" id="SSF81383">
    <property type="entry name" value="F-box domain"/>
    <property type="match status" value="1"/>
</dbReference>
<reference evidence="5" key="1">
    <citation type="submission" date="2024-10" db="EMBL/GenBank/DDBJ databases">
        <authorList>
            <person name="Ryan C."/>
        </authorList>
    </citation>
    <scope>NUCLEOTIDE SEQUENCE [LARGE SCALE GENOMIC DNA]</scope>
</reference>
<keyword evidence="6" id="KW-1185">Reference proteome</keyword>
<dbReference type="InterPro" id="IPR053781">
    <property type="entry name" value="F-box_AtFBL13-like"/>
</dbReference>
<organism evidence="5 6">
    <name type="scientific">Urochloa decumbens</name>
    <dbReference type="NCBI Taxonomy" id="240449"/>
    <lineage>
        <taxon>Eukaryota</taxon>
        <taxon>Viridiplantae</taxon>
        <taxon>Streptophyta</taxon>
        <taxon>Embryophyta</taxon>
        <taxon>Tracheophyta</taxon>
        <taxon>Spermatophyta</taxon>
        <taxon>Magnoliopsida</taxon>
        <taxon>Liliopsida</taxon>
        <taxon>Poales</taxon>
        <taxon>Poaceae</taxon>
        <taxon>PACMAD clade</taxon>
        <taxon>Panicoideae</taxon>
        <taxon>Panicodae</taxon>
        <taxon>Paniceae</taxon>
        <taxon>Melinidinae</taxon>
        <taxon>Urochloa</taxon>
    </lineage>
</organism>
<dbReference type="EMBL" id="CAXIPR030003362">
    <property type="protein sequence ID" value="CAM0150570.1"/>
    <property type="molecule type" value="Genomic_DNA"/>
</dbReference>
<feature type="domain" description="F-box" evidence="2">
    <location>
        <begin position="29"/>
        <end position="69"/>
    </location>
</feature>
<dbReference type="InterPro" id="IPR001810">
    <property type="entry name" value="F-box_dom"/>
</dbReference>
<dbReference type="SUPFAM" id="SSF52047">
    <property type="entry name" value="RNI-like"/>
    <property type="match status" value="1"/>
</dbReference>
<evidence type="ECO:0000256" key="1">
    <source>
        <dbReference type="SAM" id="MobiDB-lite"/>
    </source>
</evidence>
<accession>A0ABC9H6V4</accession>
<dbReference type="Proteomes" id="UP001497457">
    <property type="component" value="Unassembled WGS sequence"/>
</dbReference>
<dbReference type="Pfam" id="PF24758">
    <property type="entry name" value="LRR_At5g56370"/>
    <property type="match status" value="1"/>
</dbReference>
<proteinExistence type="predicted"/>
<dbReference type="InterPro" id="IPR055411">
    <property type="entry name" value="LRR_FXL15/At3g58940/PEG3-like"/>
</dbReference>
<dbReference type="Gene3D" id="3.80.10.10">
    <property type="entry name" value="Ribonuclease Inhibitor"/>
    <property type="match status" value="1"/>
</dbReference>
<dbReference type="AlphaFoldDB" id="A0ABC9H6V4"/>
<evidence type="ECO:0000259" key="3">
    <source>
        <dbReference type="Pfam" id="PF08387"/>
    </source>
</evidence>
<dbReference type="PANTHER" id="PTHR32141:SF168">
    <property type="entry name" value="OS12G0595200 PROTEIN"/>
    <property type="match status" value="1"/>
</dbReference>
<protein>
    <recommendedName>
        <fullName evidence="7">FBD domain-containing protein</fullName>
    </recommendedName>
</protein>
<dbReference type="CDD" id="cd22160">
    <property type="entry name" value="F-box_AtFBL13-like"/>
    <property type="match status" value="1"/>
</dbReference>
<dbReference type="InterPro" id="IPR036047">
    <property type="entry name" value="F-box-like_dom_sf"/>
</dbReference>